<feature type="domain" description="MmeI-like DNA-methyltransferase" evidence="9">
    <location>
        <begin position="336"/>
        <end position="568"/>
    </location>
</feature>
<dbReference type="InterPro" id="IPR046820">
    <property type="entry name" value="MmeI_TRD"/>
</dbReference>
<evidence type="ECO:0000256" key="3">
    <source>
        <dbReference type="ARBA" id="ARBA00022679"/>
    </source>
</evidence>
<comment type="catalytic activity">
    <reaction evidence="4">
        <text>a 2'-deoxyadenosine in DNA + S-adenosyl-L-methionine = an N(6)-methyl-2'-deoxyadenosine in DNA + S-adenosyl-L-homocysteine + H(+)</text>
        <dbReference type="Rhea" id="RHEA:15197"/>
        <dbReference type="Rhea" id="RHEA-COMP:12418"/>
        <dbReference type="Rhea" id="RHEA-COMP:12419"/>
        <dbReference type="ChEBI" id="CHEBI:15378"/>
        <dbReference type="ChEBI" id="CHEBI:57856"/>
        <dbReference type="ChEBI" id="CHEBI:59789"/>
        <dbReference type="ChEBI" id="CHEBI:90615"/>
        <dbReference type="ChEBI" id="CHEBI:90616"/>
        <dbReference type="EC" id="2.1.1.72"/>
    </reaction>
</comment>
<dbReference type="REBASE" id="453039">
    <property type="entry name" value="Ael3563ORF7780P"/>
</dbReference>
<dbReference type="Pfam" id="PF20466">
    <property type="entry name" value="MmeI_TRD"/>
    <property type="match status" value="1"/>
</dbReference>
<dbReference type="RefSeq" id="WP_200989658.1">
    <property type="nucleotide sequence ID" value="NZ_CP063311.1"/>
</dbReference>
<dbReference type="Pfam" id="PF20473">
    <property type="entry name" value="MmeI_Mtase"/>
    <property type="match status" value="1"/>
</dbReference>
<evidence type="ECO:0000313" key="10">
    <source>
        <dbReference type="EMBL" id="QOV24136.1"/>
    </source>
</evidence>
<keyword evidence="11" id="KW-1185">Reference proteome</keyword>
<evidence type="ECO:0000259" key="7">
    <source>
        <dbReference type="Pfam" id="PF20465"/>
    </source>
</evidence>
<feature type="domain" description="MmeI-like target recognition" evidence="8">
    <location>
        <begin position="596"/>
        <end position="797"/>
    </location>
</feature>
<dbReference type="AlphaFoldDB" id="A0A7S6U594"/>
<keyword evidence="2 10" id="KW-0489">Methyltransferase</keyword>
<evidence type="ECO:0000259" key="9">
    <source>
        <dbReference type="Pfam" id="PF20473"/>
    </source>
</evidence>
<dbReference type="Pfam" id="PF20465">
    <property type="entry name" value="MmeI_hel"/>
    <property type="match status" value="1"/>
</dbReference>
<keyword evidence="3 10" id="KW-0808">Transferase</keyword>
<dbReference type="EMBL" id="CP063311">
    <property type="protein sequence ID" value="QOV24136.1"/>
    <property type="molecule type" value="Genomic_DNA"/>
</dbReference>
<dbReference type="PROSITE" id="PS00092">
    <property type="entry name" value="N6_MTASE"/>
    <property type="match status" value="1"/>
</dbReference>
<evidence type="ECO:0000313" key="11">
    <source>
        <dbReference type="Proteomes" id="UP000593846"/>
    </source>
</evidence>
<dbReference type="Gene3D" id="3.40.50.150">
    <property type="entry name" value="Vaccinia Virus protein VP39"/>
    <property type="match status" value="1"/>
</dbReference>
<evidence type="ECO:0000256" key="4">
    <source>
        <dbReference type="ARBA" id="ARBA00047942"/>
    </source>
</evidence>
<evidence type="ECO:0000256" key="5">
    <source>
        <dbReference type="SAM" id="MobiDB-lite"/>
    </source>
</evidence>
<dbReference type="GO" id="GO:0009007">
    <property type="term" value="F:site-specific DNA-methyltransferase (adenine-specific) activity"/>
    <property type="evidence" value="ECO:0007669"/>
    <property type="project" value="UniProtKB-EC"/>
</dbReference>
<evidence type="ECO:0000256" key="1">
    <source>
        <dbReference type="ARBA" id="ARBA00011900"/>
    </source>
</evidence>
<feature type="region of interest" description="Disordered" evidence="5">
    <location>
        <begin position="879"/>
        <end position="908"/>
    </location>
</feature>
<dbReference type="PANTHER" id="PTHR33841:SF1">
    <property type="entry name" value="DNA METHYLTRANSFERASE A"/>
    <property type="match status" value="1"/>
</dbReference>
<protein>
    <recommendedName>
        <fullName evidence="1">site-specific DNA-methyltransferase (adenine-specific)</fullName>
        <ecNumber evidence="1">2.1.1.72</ecNumber>
    </recommendedName>
</protein>
<dbReference type="InterPro" id="IPR050953">
    <property type="entry name" value="N4_N6_ade-DNA_methylase"/>
</dbReference>
<dbReference type="InterPro" id="IPR046817">
    <property type="entry name" value="MmeI_N"/>
</dbReference>
<dbReference type="EC" id="2.1.1.72" evidence="1"/>
<dbReference type="PANTHER" id="PTHR33841">
    <property type="entry name" value="DNA METHYLTRANSFERASE YEEA-RELATED"/>
    <property type="match status" value="1"/>
</dbReference>
<reference evidence="11" key="1">
    <citation type="submission" date="2020-10" db="EMBL/GenBank/DDBJ databases">
        <title>Genome-based taxonomic classification of the species Anabaenopsis elenkinii.</title>
        <authorList>
            <person name="Delbaje E."/>
            <person name="Andreote A.P.D."/>
            <person name="Pellegrinetti T.A."/>
            <person name="Cruz R.B."/>
            <person name="Branco L.H.Z."/>
            <person name="Fiore M.F."/>
        </authorList>
    </citation>
    <scope>NUCLEOTIDE SEQUENCE [LARGE SCALE GENOMIC DNA]</scope>
    <source>
        <strain evidence="11">CCIBt3563</strain>
    </source>
</reference>
<evidence type="ECO:0000259" key="6">
    <source>
        <dbReference type="Pfam" id="PF20464"/>
    </source>
</evidence>
<dbReference type="Pfam" id="PF20464">
    <property type="entry name" value="MmeI_N"/>
    <property type="match status" value="1"/>
</dbReference>
<feature type="domain" description="MmeI-like helicase spacer" evidence="7">
    <location>
        <begin position="188"/>
        <end position="258"/>
    </location>
</feature>
<organism evidence="10 11">
    <name type="scientific">Anabaenopsis elenkinii CCIBt3563</name>
    <dbReference type="NCBI Taxonomy" id="2779889"/>
    <lineage>
        <taxon>Bacteria</taxon>
        <taxon>Bacillati</taxon>
        <taxon>Cyanobacteriota</taxon>
        <taxon>Cyanophyceae</taxon>
        <taxon>Nostocales</taxon>
        <taxon>Nodulariaceae</taxon>
        <taxon>Anabaenopsis</taxon>
    </lineage>
</organism>
<dbReference type="GO" id="GO:0003676">
    <property type="term" value="F:nucleic acid binding"/>
    <property type="evidence" value="ECO:0007669"/>
    <property type="project" value="InterPro"/>
</dbReference>
<dbReference type="SUPFAM" id="SSF53335">
    <property type="entry name" value="S-adenosyl-L-methionine-dependent methyltransferases"/>
    <property type="match status" value="1"/>
</dbReference>
<dbReference type="InterPro" id="IPR046819">
    <property type="entry name" value="MmeI_hel"/>
</dbReference>
<dbReference type="InterPro" id="IPR029063">
    <property type="entry name" value="SAM-dependent_MTases_sf"/>
</dbReference>
<dbReference type="PRINTS" id="PR00507">
    <property type="entry name" value="N12N6MTFRASE"/>
</dbReference>
<name>A0A7S6U594_9CYAN</name>
<gene>
    <name evidence="10" type="ORF">IM676_07780</name>
</gene>
<feature type="domain" description="MmeI-like N-terminal" evidence="6">
    <location>
        <begin position="15"/>
        <end position="180"/>
    </location>
</feature>
<evidence type="ECO:0000256" key="2">
    <source>
        <dbReference type="ARBA" id="ARBA00022603"/>
    </source>
</evidence>
<sequence>MTAATRESLNKFVNFCHQHIKGQEKQEAQTFLDRFFRAFGHEGALDAGAKFEEPIKKGSKKGKTGFADLVWKPRVLIEMKKRGEDLSKHYSQAFDYWTRLVPQRPKYVILCNFDEFWIFDFDIQLDTPVDQISLEQLPERAGAFAFMEFGNKTPVFNNNQVEVTERAARRIGELLLELQNRGVEKLNAQRFILQCVLAMFAEDRQLLPRDMFISCVQDCINGANSYDVLGGLFQQMNQPGKTPAGRYQGVEYFNGGLFSHIEPVELTPEELKFLDVSAKENWSKVRPAIFGNLFEGTVDKQERHAKGIHYTSEVDIMKIVRPTISRYWEERIEEANTLKQLEVLQLELQSYRVLDPACGSGNFLYIAYQELKRIETLLLEKIQEKQKLTSKQMQMGLVTPMQFYGMDTNLFAVELARVTLMIGRKIAIDNLQLTEPALPLDSLDRNIICGDALFSQWPKANAIIGNPPFLGGKHMRIALGDEYIDKVFQQFPQVKDSVDFCAYWFRLAHQHLDEQGRAGLVATNSVSQGKSRVAALDYITQNQGYIHEAVSTQPWSGEAKVHVSIVNWCKVQPGKYYLDDEVVSRINSSLKSSIDVSQAVRLKANLNKCFQGVIPVGMGFVITEDKVKEWIKADGKNQEVLKLFSMGANLAQNPHGKPERWIIDFNDMSIEDASEYQLPFEHIKINVKPERDNNRRDVTRLNWWKYGEKRPAMRKAISSLSYYFTVPRVSKWAIFIPAPLNWLPGDKSVVVATDDFYILGILTSNIHHTWMHAQKSTLEDRICYTHNTCFETFPFPQTATGEIVEKIRAKTIELHEYRTQEMESKQWGITTLYNKFYNEPSSKLYKLHQQLDKLVMEAYKFKPEDDILEQLLKLNQELGDKENQNQQVIGPEAVGDRPKDSPSSPTSR</sequence>
<dbReference type="InterPro" id="IPR002052">
    <property type="entry name" value="DNA_methylase_N6_adenine_CS"/>
</dbReference>
<dbReference type="Proteomes" id="UP000593846">
    <property type="component" value="Chromosome"/>
</dbReference>
<dbReference type="KEGG" id="aee:IM676_07780"/>
<evidence type="ECO:0000259" key="8">
    <source>
        <dbReference type="Pfam" id="PF20466"/>
    </source>
</evidence>
<dbReference type="GO" id="GO:0032259">
    <property type="term" value="P:methylation"/>
    <property type="evidence" value="ECO:0007669"/>
    <property type="project" value="UniProtKB-KW"/>
</dbReference>
<dbReference type="InterPro" id="IPR046816">
    <property type="entry name" value="MmeI_Mtase"/>
</dbReference>
<accession>A0A7S6U594</accession>
<proteinExistence type="predicted"/>